<evidence type="ECO:0000313" key="2">
    <source>
        <dbReference type="EMBL" id="GFD25512.1"/>
    </source>
</evidence>
<feature type="compositionally biased region" description="Basic residues" evidence="1">
    <location>
        <begin position="36"/>
        <end position="45"/>
    </location>
</feature>
<dbReference type="AlphaFoldDB" id="A0A699UQB1"/>
<name>A0A699UQB1_TANCI</name>
<comment type="caution">
    <text evidence="2">The sequence shown here is derived from an EMBL/GenBank/DDBJ whole genome shotgun (WGS) entry which is preliminary data.</text>
</comment>
<protein>
    <submittedName>
        <fullName evidence="2">Uncharacterized protein</fullName>
    </submittedName>
</protein>
<feature type="non-terminal residue" evidence="2">
    <location>
        <position position="129"/>
    </location>
</feature>
<evidence type="ECO:0000256" key="1">
    <source>
        <dbReference type="SAM" id="MobiDB-lite"/>
    </source>
</evidence>
<feature type="compositionally biased region" description="Low complexity" evidence="1">
    <location>
        <begin position="22"/>
        <end position="35"/>
    </location>
</feature>
<proteinExistence type="predicted"/>
<dbReference type="EMBL" id="BKCJ011361325">
    <property type="protein sequence ID" value="GFD25512.1"/>
    <property type="molecule type" value="Genomic_DNA"/>
</dbReference>
<reference evidence="2" key="1">
    <citation type="journal article" date="2019" name="Sci. Rep.">
        <title>Draft genome of Tanacetum cinerariifolium, the natural source of mosquito coil.</title>
        <authorList>
            <person name="Yamashiro T."/>
            <person name="Shiraishi A."/>
            <person name="Satake H."/>
            <person name="Nakayama K."/>
        </authorList>
    </citation>
    <scope>NUCLEOTIDE SEQUENCE</scope>
</reference>
<feature type="region of interest" description="Disordered" evidence="1">
    <location>
        <begin position="1"/>
        <end position="54"/>
    </location>
</feature>
<accession>A0A699UQB1</accession>
<gene>
    <name evidence="2" type="ORF">Tci_897481</name>
</gene>
<sequence>MMVQPQEDMGEDSEIPTDSHHTPTITQPSTSSQPQQKHKSKKSKKRITEERMIGDLDADKGVALVDETRGRSYNDQDMFDTSILDDEEATAEKEVSTADPVTTVGEVVTTVGVEVSTVVVTSQISMDEI</sequence>
<organism evidence="2">
    <name type="scientific">Tanacetum cinerariifolium</name>
    <name type="common">Dalmatian daisy</name>
    <name type="synonym">Chrysanthemum cinerariifolium</name>
    <dbReference type="NCBI Taxonomy" id="118510"/>
    <lineage>
        <taxon>Eukaryota</taxon>
        <taxon>Viridiplantae</taxon>
        <taxon>Streptophyta</taxon>
        <taxon>Embryophyta</taxon>
        <taxon>Tracheophyta</taxon>
        <taxon>Spermatophyta</taxon>
        <taxon>Magnoliopsida</taxon>
        <taxon>eudicotyledons</taxon>
        <taxon>Gunneridae</taxon>
        <taxon>Pentapetalae</taxon>
        <taxon>asterids</taxon>
        <taxon>campanulids</taxon>
        <taxon>Asterales</taxon>
        <taxon>Asteraceae</taxon>
        <taxon>Asteroideae</taxon>
        <taxon>Anthemideae</taxon>
        <taxon>Anthemidinae</taxon>
        <taxon>Tanacetum</taxon>
    </lineage>
</organism>